<keyword evidence="2 5" id="KW-0812">Transmembrane</keyword>
<dbReference type="InterPro" id="IPR020846">
    <property type="entry name" value="MFS_dom"/>
</dbReference>
<keyword evidence="3 5" id="KW-1133">Transmembrane helix</keyword>
<feature type="transmembrane region" description="Helical" evidence="5">
    <location>
        <begin position="33"/>
        <end position="56"/>
    </location>
</feature>
<feature type="transmembrane region" description="Helical" evidence="5">
    <location>
        <begin position="382"/>
        <end position="400"/>
    </location>
</feature>
<dbReference type="Gene3D" id="1.20.1250.20">
    <property type="entry name" value="MFS general substrate transporter like domains"/>
    <property type="match status" value="1"/>
</dbReference>
<dbReference type="CDD" id="cd17321">
    <property type="entry name" value="MFS_MMR_MDR_like"/>
    <property type="match status" value="1"/>
</dbReference>
<evidence type="ECO:0000256" key="1">
    <source>
        <dbReference type="ARBA" id="ARBA00004651"/>
    </source>
</evidence>
<gene>
    <name evidence="7" type="ORF">R3Q59_35815</name>
</gene>
<comment type="caution">
    <text evidence="7">The sequence shown here is derived from an EMBL/GenBank/DDBJ whole genome shotgun (WGS) entry which is preliminary data.</text>
</comment>
<dbReference type="PROSITE" id="PS50850">
    <property type="entry name" value="MFS"/>
    <property type="match status" value="1"/>
</dbReference>
<feature type="transmembrane region" description="Helical" evidence="5">
    <location>
        <begin position="157"/>
        <end position="180"/>
    </location>
</feature>
<organism evidence="7 8">
    <name type="scientific">Rhodococcus jostii</name>
    <dbReference type="NCBI Taxonomy" id="132919"/>
    <lineage>
        <taxon>Bacteria</taxon>
        <taxon>Bacillati</taxon>
        <taxon>Actinomycetota</taxon>
        <taxon>Actinomycetes</taxon>
        <taxon>Mycobacteriales</taxon>
        <taxon>Nocardiaceae</taxon>
        <taxon>Rhodococcus</taxon>
    </lineage>
</organism>
<dbReference type="InterPro" id="IPR011701">
    <property type="entry name" value="MFS"/>
</dbReference>
<keyword evidence="8" id="KW-1185">Reference proteome</keyword>
<feature type="transmembrane region" description="Helical" evidence="5">
    <location>
        <begin position="430"/>
        <end position="451"/>
    </location>
</feature>
<feature type="domain" description="Major facilitator superfamily (MFS) profile" evidence="6">
    <location>
        <begin position="32"/>
        <end position="484"/>
    </location>
</feature>
<evidence type="ECO:0000256" key="5">
    <source>
        <dbReference type="SAM" id="Phobius"/>
    </source>
</evidence>
<accession>A0ABU4CQL4</accession>
<feature type="transmembrane region" description="Helical" evidence="5">
    <location>
        <begin position="186"/>
        <end position="210"/>
    </location>
</feature>
<proteinExistence type="predicted"/>
<feature type="transmembrane region" description="Helical" evidence="5">
    <location>
        <begin position="222"/>
        <end position="243"/>
    </location>
</feature>
<dbReference type="SUPFAM" id="SSF103473">
    <property type="entry name" value="MFS general substrate transporter"/>
    <property type="match status" value="1"/>
</dbReference>
<feature type="transmembrane region" description="Helical" evidence="5">
    <location>
        <begin position="123"/>
        <end position="145"/>
    </location>
</feature>
<dbReference type="EMBL" id="JAWLKA010000029">
    <property type="protein sequence ID" value="MDV6285856.1"/>
    <property type="molecule type" value="Genomic_DNA"/>
</dbReference>
<feature type="transmembrane region" description="Helical" evidence="5">
    <location>
        <begin position="457"/>
        <end position="478"/>
    </location>
</feature>
<evidence type="ECO:0000313" key="8">
    <source>
        <dbReference type="Proteomes" id="UP001185737"/>
    </source>
</evidence>
<sequence>MRIGRPILTDLDTAPERTAVRPAPRDTAGRREVLVCAAAGFTTLLDSAVLGIGLPAIRSSLDAGTVDVQWILASYSLTFGLALVPAGRLGDLIGRRRLFLAGLSLFAVMGLLGALAAEPWAVVAGRLGQGVGAGVVSSQVLGIISDRYSGTHRAKALAVYGTAGGLAGLIGPILGGALLGVGGPDWGWRLLLVLNVPFAVATVVLGALFLRRDSRSRSGATVDVVGLGLLAAATALLLLPMVSHFGAPRAVLSVLGSVLALGCFRWWERRYASRGGTPVLLPALMRARGYTLGTAVALFWFGAILAMNAVMSLYLIEGLGVPALHAAVVMSGSSLMMAVTSAFGWRVVARFGRAAVVGAIVAELFVVAGYVVAVNAVPRTSVLAVIAALAVVSGVASGFVDAPNRAMTLEYSPPGASGVAVGFLQLSQRLSATVSLAAVPGLYLAVLSADAGNYGRAMSAGLAVCAGMLLLSLACAVCDGRRRRQ</sequence>
<comment type="subcellular location">
    <subcellularLocation>
        <location evidence="1">Cell membrane</location>
        <topology evidence="1">Multi-pass membrane protein</topology>
    </subcellularLocation>
</comment>
<dbReference type="PANTHER" id="PTHR42718">
    <property type="entry name" value="MAJOR FACILITATOR SUPERFAMILY MULTIDRUG TRANSPORTER MFSC"/>
    <property type="match status" value="1"/>
</dbReference>
<evidence type="ECO:0000313" key="7">
    <source>
        <dbReference type="EMBL" id="MDV6285856.1"/>
    </source>
</evidence>
<dbReference type="InterPro" id="IPR036259">
    <property type="entry name" value="MFS_trans_sf"/>
</dbReference>
<feature type="transmembrane region" description="Helical" evidence="5">
    <location>
        <begin position="68"/>
        <end position="86"/>
    </location>
</feature>
<feature type="transmembrane region" description="Helical" evidence="5">
    <location>
        <begin position="98"/>
        <end position="117"/>
    </location>
</feature>
<feature type="transmembrane region" description="Helical" evidence="5">
    <location>
        <begin position="322"/>
        <end position="343"/>
    </location>
</feature>
<evidence type="ECO:0000256" key="4">
    <source>
        <dbReference type="ARBA" id="ARBA00023136"/>
    </source>
</evidence>
<dbReference type="PANTHER" id="PTHR42718:SF39">
    <property type="entry name" value="ACTINORHODIN TRANSPORTER-RELATED"/>
    <property type="match status" value="1"/>
</dbReference>
<feature type="transmembrane region" description="Helical" evidence="5">
    <location>
        <begin position="289"/>
        <end position="316"/>
    </location>
</feature>
<protein>
    <submittedName>
        <fullName evidence="7">MFS transporter</fullName>
    </submittedName>
</protein>
<dbReference type="Gene3D" id="1.20.1720.10">
    <property type="entry name" value="Multidrug resistance protein D"/>
    <property type="match status" value="1"/>
</dbReference>
<name>A0ABU4CQL4_RHOJO</name>
<keyword evidence="4 5" id="KW-0472">Membrane</keyword>
<evidence type="ECO:0000259" key="6">
    <source>
        <dbReference type="PROSITE" id="PS50850"/>
    </source>
</evidence>
<evidence type="ECO:0000256" key="3">
    <source>
        <dbReference type="ARBA" id="ARBA00022989"/>
    </source>
</evidence>
<evidence type="ECO:0000256" key="2">
    <source>
        <dbReference type="ARBA" id="ARBA00022692"/>
    </source>
</evidence>
<reference evidence="7 8" key="1">
    <citation type="submission" date="2023-10" db="EMBL/GenBank/DDBJ databases">
        <title>Development of a sustainable strategy for remediation of hydrocarbon-contaminated territories based on the waste exchange concept.</title>
        <authorList>
            <person name="Krivoruchko A."/>
        </authorList>
    </citation>
    <scope>NUCLEOTIDE SEQUENCE [LARGE SCALE GENOMIC DNA]</scope>
    <source>
        <strain evidence="7 8">IEGM 60</strain>
    </source>
</reference>
<dbReference type="Proteomes" id="UP001185737">
    <property type="component" value="Unassembled WGS sequence"/>
</dbReference>
<feature type="transmembrane region" description="Helical" evidence="5">
    <location>
        <begin position="355"/>
        <end position="376"/>
    </location>
</feature>
<dbReference type="PRINTS" id="PR01036">
    <property type="entry name" value="TCRTETB"/>
</dbReference>
<dbReference type="Pfam" id="PF07690">
    <property type="entry name" value="MFS_1"/>
    <property type="match status" value="1"/>
</dbReference>
<feature type="transmembrane region" description="Helical" evidence="5">
    <location>
        <begin position="249"/>
        <end position="268"/>
    </location>
</feature>